<feature type="compositionally biased region" description="Polar residues" evidence="2">
    <location>
        <begin position="225"/>
        <end position="250"/>
    </location>
</feature>
<name>A0A8H5HJF6_9AGAR</name>
<feature type="domain" description="Yeast cell wall synthesis Kre9/Knh1-like N-terminal" evidence="4">
    <location>
        <begin position="29"/>
        <end position="128"/>
    </location>
</feature>
<evidence type="ECO:0000313" key="6">
    <source>
        <dbReference type="Proteomes" id="UP000565441"/>
    </source>
</evidence>
<dbReference type="PANTHER" id="PTHR28154">
    <property type="entry name" value="CELL WALL SYNTHESIS PROTEIN KNH1-RELATED"/>
    <property type="match status" value="1"/>
</dbReference>
<dbReference type="OrthoDB" id="2432613at2759"/>
<dbReference type="InterPro" id="IPR018466">
    <property type="entry name" value="Kre9/Knh1-like_N"/>
</dbReference>
<keyword evidence="6" id="KW-1185">Reference proteome</keyword>
<dbReference type="PANTHER" id="PTHR28154:SF1">
    <property type="entry name" value="CELL WALL SYNTHESIS PROTEIN KNH1-RELATED"/>
    <property type="match status" value="1"/>
</dbReference>
<proteinExistence type="predicted"/>
<dbReference type="GO" id="GO:0005576">
    <property type="term" value="C:extracellular region"/>
    <property type="evidence" value="ECO:0007669"/>
    <property type="project" value="TreeGrafter"/>
</dbReference>
<reference evidence="5 6" key="1">
    <citation type="journal article" date="2020" name="ISME J.">
        <title>Uncovering the hidden diversity of litter-decomposition mechanisms in mushroom-forming fungi.</title>
        <authorList>
            <person name="Floudas D."/>
            <person name="Bentzer J."/>
            <person name="Ahren D."/>
            <person name="Johansson T."/>
            <person name="Persson P."/>
            <person name="Tunlid A."/>
        </authorList>
    </citation>
    <scope>NUCLEOTIDE SEQUENCE [LARGE SCALE GENOMIC DNA]</scope>
    <source>
        <strain evidence="5 6">CBS 661.87</strain>
    </source>
</reference>
<dbReference type="GO" id="GO:0031505">
    <property type="term" value="P:fungal-type cell wall organization"/>
    <property type="evidence" value="ECO:0007669"/>
    <property type="project" value="TreeGrafter"/>
</dbReference>
<accession>A0A8H5HJF6</accession>
<comment type="caution">
    <text evidence="5">The sequence shown here is derived from an EMBL/GenBank/DDBJ whole genome shotgun (WGS) entry which is preliminary data.</text>
</comment>
<dbReference type="Pfam" id="PF10342">
    <property type="entry name" value="Kre9_KNH"/>
    <property type="match status" value="1"/>
</dbReference>
<evidence type="ECO:0000256" key="3">
    <source>
        <dbReference type="SAM" id="SignalP"/>
    </source>
</evidence>
<feature type="compositionally biased region" description="Low complexity" evidence="2">
    <location>
        <begin position="150"/>
        <end position="224"/>
    </location>
</feature>
<feature type="chain" id="PRO_5034179423" description="Yeast cell wall synthesis Kre9/Knh1-like N-terminal domain-containing protein" evidence="3">
    <location>
        <begin position="24"/>
        <end position="273"/>
    </location>
</feature>
<feature type="region of interest" description="Disordered" evidence="2">
    <location>
        <begin position="150"/>
        <end position="250"/>
    </location>
</feature>
<dbReference type="GO" id="GO:0006078">
    <property type="term" value="P:(1-&gt;6)-beta-D-glucan biosynthetic process"/>
    <property type="evidence" value="ECO:0007669"/>
    <property type="project" value="InterPro"/>
</dbReference>
<sequence>MYSTTLALVLAFWILNFALLADAGVYVLKPEARSKCHGGKACTIEWLDDGIQPLLSAAGLCTFGLYTGKQKLVQALPPADVSLIHSVTFKPNPAAGPNSDAYYIGIISTTFKDNSSAPYIAFSPFFSIDDMTGSFDNPLPEATSAILIPSSFTPSTSGSGTRTATSHSTTTLSTITVGTLSTSLPPLPTPTSTKPATTQTSSSSSTAPLPSQTRLTTSILSSSTPIVASSTGTSPPASITSSLSNGTRGRTPPIQTLATAFLIFLAPSLLSFF</sequence>
<dbReference type="GO" id="GO:0042546">
    <property type="term" value="P:cell wall biogenesis"/>
    <property type="evidence" value="ECO:0007669"/>
    <property type="project" value="InterPro"/>
</dbReference>
<evidence type="ECO:0000259" key="4">
    <source>
        <dbReference type="Pfam" id="PF10342"/>
    </source>
</evidence>
<evidence type="ECO:0000256" key="1">
    <source>
        <dbReference type="ARBA" id="ARBA00022729"/>
    </source>
</evidence>
<evidence type="ECO:0000256" key="2">
    <source>
        <dbReference type="SAM" id="MobiDB-lite"/>
    </source>
</evidence>
<organism evidence="5 6">
    <name type="scientific">Tricholomella constricta</name>
    <dbReference type="NCBI Taxonomy" id="117010"/>
    <lineage>
        <taxon>Eukaryota</taxon>
        <taxon>Fungi</taxon>
        <taxon>Dikarya</taxon>
        <taxon>Basidiomycota</taxon>
        <taxon>Agaricomycotina</taxon>
        <taxon>Agaricomycetes</taxon>
        <taxon>Agaricomycetidae</taxon>
        <taxon>Agaricales</taxon>
        <taxon>Tricholomatineae</taxon>
        <taxon>Lyophyllaceae</taxon>
        <taxon>Tricholomella</taxon>
    </lineage>
</organism>
<dbReference type="AlphaFoldDB" id="A0A8H5HJF6"/>
<dbReference type="Proteomes" id="UP000565441">
    <property type="component" value="Unassembled WGS sequence"/>
</dbReference>
<dbReference type="InterPro" id="IPR045328">
    <property type="entry name" value="Kre9/Knh1"/>
</dbReference>
<feature type="signal peptide" evidence="3">
    <location>
        <begin position="1"/>
        <end position="23"/>
    </location>
</feature>
<evidence type="ECO:0000313" key="5">
    <source>
        <dbReference type="EMBL" id="KAF5384105.1"/>
    </source>
</evidence>
<dbReference type="EMBL" id="JAACJP010000005">
    <property type="protein sequence ID" value="KAF5384105.1"/>
    <property type="molecule type" value="Genomic_DNA"/>
</dbReference>
<gene>
    <name evidence="5" type="ORF">D9615_003345</name>
</gene>
<protein>
    <recommendedName>
        <fullName evidence="4">Yeast cell wall synthesis Kre9/Knh1-like N-terminal domain-containing protein</fullName>
    </recommendedName>
</protein>
<keyword evidence="1 3" id="KW-0732">Signal</keyword>